<keyword evidence="3" id="KW-1185">Reference proteome</keyword>
<dbReference type="InterPro" id="IPR036915">
    <property type="entry name" value="Cyclin-like_sf"/>
</dbReference>
<dbReference type="OrthoDB" id="285802at2759"/>
<dbReference type="Gene3D" id="1.10.472.10">
    <property type="entry name" value="Cyclin-like"/>
    <property type="match status" value="1"/>
</dbReference>
<dbReference type="InterPro" id="IPR004367">
    <property type="entry name" value="Cyclin_C-dom"/>
</dbReference>
<evidence type="ECO:0000313" key="3">
    <source>
        <dbReference type="Proteomes" id="UP000549394"/>
    </source>
</evidence>
<protein>
    <submittedName>
        <fullName evidence="2">DgyrCDS5368</fullName>
    </submittedName>
</protein>
<gene>
    <name evidence="2" type="ORF">DGYR_LOCUS5113</name>
</gene>
<dbReference type="Proteomes" id="UP000549394">
    <property type="component" value="Unassembled WGS sequence"/>
</dbReference>
<dbReference type="Pfam" id="PF02984">
    <property type="entry name" value="Cyclin_C"/>
    <property type="match status" value="1"/>
</dbReference>
<dbReference type="SUPFAM" id="SSF47954">
    <property type="entry name" value="Cyclin-like"/>
    <property type="match status" value="1"/>
</dbReference>
<dbReference type="AlphaFoldDB" id="A0A7I8VJP3"/>
<feature type="domain" description="Cyclin C-terminal" evidence="1">
    <location>
        <begin position="59"/>
        <end position="131"/>
    </location>
</feature>
<proteinExistence type="predicted"/>
<sequence>MEVIILKSMNFQVHLPTVATTIDYLLEGSISMQDCKVEEMVVLKRELRKYVDKVLNKTLDIVFLRQFRPSCIAATLIVAGRISLELSPMPPHFILLSGYSFEEIKDVMPIILNLQQEDDLCSIYSQIATPEHPTDAIDKQIVMDDKRIHRKKSNRSAQRMLFD</sequence>
<accession>A0A7I8VJP3</accession>
<organism evidence="2 3">
    <name type="scientific">Dimorphilus gyrociliatus</name>
    <dbReference type="NCBI Taxonomy" id="2664684"/>
    <lineage>
        <taxon>Eukaryota</taxon>
        <taxon>Metazoa</taxon>
        <taxon>Spiralia</taxon>
        <taxon>Lophotrochozoa</taxon>
        <taxon>Annelida</taxon>
        <taxon>Polychaeta</taxon>
        <taxon>Polychaeta incertae sedis</taxon>
        <taxon>Dinophilidae</taxon>
        <taxon>Dimorphilus</taxon>
    </lineage>
</organism>
<dbReference type="EMBL" id="CAJFCJ010000006">
    <property type="protein sequence ID" value="CAD5116488.1"/>
    <property type="molecule type" value="Genomic_DNA"/>
</dbReference>
<comment type="caution">
    <text evidence="2">The sequence shown here is derived from an EMBL/GenBank/DDBJ whole genome shotgun (WGS) entry which is preliminary data.</text>
</comment>
<reference evidence="2 3" key="1">
    <citation type="submission" date="2020-08" db="EMBL/GenBank/DDBJ databases">
        <authorList>
            <person name="Hejnol A."/>
        </authorList>
    </citation>
    <scope>NUCLEOTIDE SEQUENCE [LARGE SCALE GENOMIC DNA]</scope>
</reference>
<name>A0A7I8VJP3_9ANNE</name>
<evidence type="ECO:0000259" key="1">
    <source>
        <dbReference type="Pfam" id="PF02984"/>
    </source>
</evidence>
<evidence type="ECO:0000313" key="2">
    <source>
        <dbReference type="EMBL" id="CAD5116488.1"/>
    </source>
</evidence>
<dbReference type="CDD" id="cd20529">
    <property type="entry name" value="CYCLIN_CCNJ-like_rpt2"/>
    <property type="match status" value="1"/>
</dbReference>